<evidence type="ECO:0000313" key="3">
    <source>
        <dbReference type="Proteomes" id="UP000826195"/>
    </source>
</evidence>
<feature type="compositionally biased region" description="Basic and acidic residues" evidence="1">
    <location>
        <begin position="93"/>
        <end position="104"/>
    </location>
</feature>
<dbReference type="EMBL" id="JAHXZJ010001515">
    <property type="protein sequence ID" value="KAH0551213.1"/>
    <property type="molecule type" value="Genomic_DNA"/>
</dbReference>
<feature type="compositionally biased region" description="Polar residues" evidence="1">
    <location>
        <begin position="44"/>
        <end position="76"/>
    </location>
</feature>
<organism evidence="2 3">
    <name type="scientific">Cotesia glomerata</name>
    <name type="common">Lepidopteran parasitic wasp</name>
    <name type="synonym">Apanteles glomeratus</name>
    <dbReference type="NCBI Taxonomy" id="32391"/>
    <lineage>
        <taxon>Eukaryota</taxon>
        <taxon>Metazoa</taxon>
        <taxon>Ecdysozoa</taxon>
        <taxon>Arthropoda</taxon>
        <taxon>Hexapoda</taxon>
        <taxon>Insecta</taxon>
        <taxon>Pterygota</taxon>
        <taxon>Neoptera</taxon>
        <taxon>Endopterygota</taxon>
        <taxon>Hymenoptera</taxon>
        <taxon>Apocrita</taxon>
        <taxon>Ichneumonoidea</taxon>
        <taxon>Braconidae</taxon>
        <taxon>Microgastrinae</taxon>
        <taxon>Cotesia</taxon>
    </lineage>
</organism>
<keyword evidence="3" id="KW-1185">Reference proteome</keyword>
<reference evidence="2 3" key="1">
    <citation type="journal article" date="2021" name="J. Hered.">
        <title>A chromosome-level genome assembly of the parasitoid wasp, Cotesia glomerata (Hymenoptera: Braconidae).</title>
        <authorList>
            <person name="Pinto B.J."/>
            <person name="Weis J.J."/>
            <person name="Gamble T."/>
            <person name="Ode P.J."/>
            <person name="Paul R."/>
            <person name="Zaspel J.M."/>
        </authorList>
    </citation>
    <scope>NUCLEOTIDE SEQUENCE [LARGE SCALE GENOMIC DNA]</scope>
    <source>
        <strain evidence="2">CgM1</strain>
    </source>
</reference>
<evidence type="ECO:0000256" key="1">
    <source>
        <dbReference type="SAM" id="MobiDB-lite"/>
    </source>
</evidence>
<feature type="region of interest" description="Disordered" evidence="1">
    <location>
        <begin position="38"/>
        <end position="104"/>
    </location>
</feature>
<dbReference type="Proteomes" id="UP000826195">
    <property type="component" value="Unassembled WGS sequence"/>
</dbReference>
<feature type="compositionally biased region" description="Low complexity" evidence="1">
    <location>
        <begin position="7"/>
        <end position="17"/>
    </location>
</feature>
<sequence length="104" mass="11287">MSTLDALSDSPLPSTTDTSEDHVSQIFLGRLHCTTTITTTTTTYPTSRQPVTGTPSFITGPQMSDQSRQTSVSSVEIQHFGLPILSVSEASPPDEKNNRLDDYL</sequence>
<feature type="region of interest" description="Disordered" evidence="1">
    <location>
        <begin position="1"/>
        <end position="23"/>
    </location>
</feature>
<dbReference type="AlphaFoldDB" id="A0AAV7IJ19"/>
<accession>A0AAV7IJ19</accession>
<protein>
    <submittedName>
        <fullName evidence="2">Uncharacterized protein</fullName>
    </submittedName>
</protein>
<evidence type="ECO:0000313" key="2">
    <source>
        <dbReference type="EMBL" id="KAH0551213.1"/>
    </source>
</evidence>
<name>A0AAV7IJ19_COTGL</name>
<comment type="caution">
    <text evidence="2">The sequence shown here is derived from an EMBL/GenBank/DDBJ whole genome shotgun (WGS) entry which is preliminary data.</text>
</comment>
<proteinExistence type="predicted"/>
<gene>
    <name evidence="2" type="ORF">KQX54_000789</name>
</gene>